<keyword evidence="6" id="KW-0813">Transport</keyword>
<keyword evidence="3" id="KW-1133">Transmembrane helix</keyword>
<evidence type="ECO:0000256" key="1">
    <source>
        <dbReference type="ARBA" id="ARBA00004370"/>
    </source>
</evidence>
<evidence type="ECO:0000256" key="6">
    <source>
        <dbReference type="RuleBase" id="RU363126"/>
    </source>
</evidence>
<feature type="non-terminal residue" evidence="7">
    <location>
        <position position="1"/>
    </location>
</feature>
<dbReference type="PANTHER" id="PTHR10736">
    <property type="entry name" value="BESTROPHIN"/>
    <property type="match status" value="1"/>
</dbReference>
<dbReference type="InterPro" id="IPR021134">
    <property type="entry name" value="Bestrophin-like"/>
</dbReference>
<keyword evidence="2" id="KW-0812">Transmembrane</keyword>
<feature type="non-terminal residue" evidence="7">
    <location>
        <position position="217"/>
    </location>
</feature>
<dbReference type="GO" id="GO:0005886">
    <property type="term" value="C:plasma membrane"/>
    <property type="evidence" value="ECO:0007669"/>
    <property type="project" value="UniProtKB-SubCell"/>
</dbReference>
<evidence type="ECO:0000256" key="5">
    <source>
        <dbReference type="ARBA" id="ARBA00034769"/>
    </source>
</evidence>
<evidence type="ECO:0000256" key="2">
    <source>
        <dbReference type="ARBA" id="ARBA00022692"/>
    </source>
</evidence>
<evidence type="ECO:0000313" key="8">
    <source>
        <dbReference type="Proteomes" id="UP001328107"/>
    </source>
</evidence>
<keyword evidence="6" id="KW-0868">Chloride</keyword>
<keyword evidence="6" id="KW-0407">Ion channel</keyword>
<evidence type="ECO:0000256" key="4">
    <source>
        <dbReference type="ARBA" id="ARBA00023136"/>
    </source>
</evidence>
<dbReference type="EMBL" id="BTRK01000006">
    <property type="protein sequence ID" value="GMR60684.1"/>
    <property type="molecule type" value="Genomic_DNA"/>
</dbReference>
<comment type="caution">
    <text evidence="7">The sequence shown here is derived from an EMBL/GenBank/DDBJ whole genome shotgun (WGS) entry which is preliminary data.</text>
</comment>
<dbReference type="Proteomes" id="UP001328107">
    <property type="component" value="Unassembled WGS sequence"/>
</dbReference>
<keyword evidence="6" id="KW-0869">Chloride channel</keyword>
<dbReference type="GO" id="GO:0005254">
    <property type="term" value="F:chloride channel activity"/>
    <property type="evidence" value="ECO:0007669"/>
    <property type="project" value="UniProtKB-KW"/>
</dbReference>
<comment type="subcellular location">
    <subcellularLocation>
        <location evidence="6">Cell membrane</location>
        <topology evidence="6">Multi-pass membrane protein</topology>
    </subcellularLocation>
    <subcellularLocation>
        <location evidence="1">Membrane</location>
    </subcellularLocation>
</comment>
<proteinExistence type="inferred from homology"/>
<keyword evidence="6" id="KW-0406">Ion transport</keyword>
<evidence type="ECO:0000313" key="7">
    <source>
        <dbReference type="EMBL" id="GMR60684.1"/>
    </source>
</evidence>
<gene>
    <name evidence="7" type="ORF">PMAYCL1PPCAC_30879</name>
</gene>
<keyword evidence="8" id="KW-1185">Reference proteome</keyword>
<accession>A0AAN5DF64</accession>
<dbReference type="GO" id="GO:0034707">
    <property type="term" value="C:chloride channel complex"/>
    <property type="evidence" value="ECO:0007669"/>
    <property type="project" value="UniProtKB-KW"/>
</dbReference>
<protein>
    <recommendedName>
        <fullName evidence="6">Bestrophin homolog</fullName>
    </recommendedName>
</protein>
<keyword evidence="6" id="KW-1003">Cell membrane</keyword>
<keyword evidence="4" id="KW-0472">Membrane</keyword>
<organism evidence="7 8">
    <name type="scientific">Pristionchus mayeri</name>
    <dbReference type="NCBI Taxonomy" id="1317129"/>
    <lineage>
        <taxon>Eukaryota</taxon>
        <taxon>Metazoa</taxon>
        <taxon>Ecdysozoa</taxon>
        <taxon>Nematoda</taxon>
        <taxon>Chromadorea</taxon>
        <taxon>Rhabditida</taxon>
        <taxon>Rhabditina</taxon>
        <taxon>Diplogasteromorpha</taxon>
        <taxon>Diplogasteroidea</taxon>
        <taxon>Neodiplogasteridae</taxon>
        <taxon>Pristionchus</taxon>
    </lineage>
</organism>
<dbReference type="Pfam" id="PF01062">
    <property type="entry name" value="Bestrophin"/>
    <property type="match status" value="1"/>
</dbReference>
<name>A0AAN5DF64_9BILA</name>
<dbReference type="AlphaFoldDB" id="A0AAN5DF64"/>
<sequence>NYSKENAPNGKTTILNESVIVSLSRNFASDYSMPLVMLLSFFSAKAFERWQYIFNNLAYAENLALTVNAFIKGSDRIAQLARQTIMRQAILAQILVYRDVSISVRKRFPTIESLIEAEMLKEDEMKILDNKFNPYNVFSIPFCWIATLLSKLRQDGNIASEPTYVNLMTEVKEFRKKLEIVYNYDCVPIPLAYPQIVSVAVRLHCIVAIIGKLFIFT</sequence>
<dbReference type="PANTHER" id="PTHR10736:SF58">
    <property type="entry name" value="BESTROPHIN HOMOLOG-RELATED"/>
    <property type="match status" value="1"/>
</dbReference>
<comment type="similarity">
    <text evidence="5 6">Belongs to the anion channel-forming bestrophin (TC 1.A.46) family. Calcium-sensitive chloride channel subfamily.</text>
</comment>
<comment type="function">
    <text evidence="6">Forms chloride channels.</text>
</comment>
<reference evidence="8" key="1">
    <citation type="submission" date="2022-10" db="EMBL/GenBank/DDBJ databases">
        <title>Genome assembly of Pristionchus species.</title>
        <authorList>
            <person name="Yoshida K."/>
            <person name="Sommer R.J."/>
        </authorList>
    </citation>
    <scope>NUCLEOTIDE SEQUENCE [LARGE SCALE GENOMIC DNA]</scope>
    <source>
        <strain evidence="8">RS5460</strain>
    </source>
</reference>
<evidence type="ECO:0000256" key="3">
    <source>
        <dbReference type="ARBA" id="ARBA00022989"/>
    </source>
</evidence>
<dbReference type="InterPro" id="IPR000615">
    <property type="entry name" value="Bestrophin"/>
</dbReference>